<proteinExistence type="predicted"/>
<reference evidence="1" key="2">
    <citation type="journal article" date="2015" name="Fish Shellfish Immunol.">
        <title>Early steps in the European eel (Anguilla anguilla)-Vibrio vulnificus interaction in the gills: Role of the RtxA13 toxin.</title>
        <authorList>
            <person name="Callol A."/>
            <person name="Pajuelo D."/>
            <person name="Ebbesson L."/>
            <person name="Teles M."/>
            <person name="MacKenzie S."/>
            <person name="Amaro C."/>
        </authorList>
    </citation>
    <scope>NUCLEOTIDE SEQUENCE</scope>
</reference>
<reference evidence="1" key="1">
    <citation type="submission" date="2014-11" db="EMBL/GenBank/DDBJ databases">
        <authorList>
            <person name="Amaro Gonzalez C."/>
        </authorList>
    </citation>
    <scope>NUCLEOTIDE SEQUENCE</scope>
</reference>
<organism evidence="1">
    <name type="scientific">Anguilla anguilla</name>
    <name type="common">European freshwater eel</name>
    <name type="synonym">Muraena anguilla</name>
    <dbReference type="NCBI Taxonomy" id="7936"/>
    <lineage>
        <taxon>Eukaryota</taxon>
        <taxon>Metazoa</taxon>
        <taxon>Chordata</taxon>
        <taxon>Craniata</taxon>
        <taxon>Vertebrata</taxon>
        <taxon>Euteleostomi</taxon>
        <taxon>Actinopterygii</taxon>
        <taxon>Neopterygii</taxon>
        <taxon>Teleostei</taxon>
        <taxon>Anguilliformes</taxon>
        <taxon>Anguillidae</taxon>
        <taxon>Anguilla</taxon>
    </lineage>
</organism>
<protein>
    <submittedName>
        <fullName evidence="1">Uncharacterized protein</fullName>
    </submittedName>
</protein>
<accession>A0A0E9V8V6</accession>
<name>A0A0E9V8V6_ANGAN</name>
<evidence type="ECO:0000313" key="1">
    <source>
        <dbReference type="EMBL" id="JAH73668.1"/>
    </source>
</evidence>
<sequence>MRRIVTLRGTGFGRKVTARFGVTHKIQVYLRWGMAVRYVP</sequence>
<dbReference type="EMBL" id="GBXM01034909">
    <property type="protein sequence ID" value="JAH73668.1"/>
    <property type="molecule type" value="Transcribed_RNA"/>
</dbReference>
<dbReference type="AlphaFoldDB" id="A0A0E9V8V6"/>
<dbReference type="EMBL" id="GBXM01035235">
    <property type="protein sequence ID" value="JAH73342.1"/>
    <property type="molecule type" value="Transcribed_RNA"/>
</dbReference>